<feature type="transmembrane region" description="Helical" evidence="1">
    <location>
        <begin position="12"/>
        <end position="29"/>
    </location>
</feature>
<sequence length="93" mass="11042">MKYLKRYDQTIFFFSFINLLLWSIKAFYINKENAPEAIVELGAFLFVPMVLILFLLPTLIVIRTFRKRVSIVSYPFLSLLMCVITLAIIFYYN</sequence>
<keyword evidence="1" id="KW-1133">Transmembrane helix</keyword>
<dbReference type="STRING" id="1150112.SAMN04487893_10796"/>
<keyword evidence="1" id="KW-0812">Transmembrane</keyword>
<evidence type="ECO:0000256" key="1">
    <source>
        <dbReference type="SAM" id="Phobius"/>
    </source>
</evidence>
<dbReference type="EMBL" id="FORU01000007">
    <property type="protein sequence ID" value="SFJ42762.1"/>
    <property type="molecule type" value="Genomic_DNA"/>
</dbReference>
<evidence type="ECO:0000313" key="3">
    <source>
        <dbReference type="Proteomes" id="UP000243887"/>
    </source>
</evidence>
<keyword evidence="3" id="KW-1185">Reference proteome</keyword>
<feature type="transmembrane region" description="Helical" evidence="1">
    <location>
        <begin position="74"/>
        <end position="92"/>
    </location>
</feature>
<dbReference type="AlphaFoldDB" id="A0A1I3RAE4"/>
<organism evidence="2 3">
    <name type="scientific">Myroides guanonis</name>
    <dbReference type="NCBI Taxonomy" id="1150112"/>
    <lineage>
        <taxon>Bacteria</taxon>
        <taxon>Pseudomonadati</taxon>
        <taxon>Bacteroidota</taxon>
        <taxon>Flavobacteriia</taxon>
        <taxon>Flavobacteriales</taxon>
        <taxon>Flavobacteriaceae</taxon>
        <taxon>Myroides</taxon>
    </lineage>
</organism>
<feature type="transmembrane region" description="Helical" evidence="1">
    <location>
        <begin position="41"/>
        <end position="62"/>
    </location>
</feature>
<reference evidence="3" key="1">
    <citation type="submission" date="2016-10" db="EMBL/GenBank/DDBJ databases">
        <authorList>
            <person name="Varghese N."/>
            <person name="Submissions S."/>
        </authorList>
    </citation>
    <scope>NUCLEOTIDE SEQUENCE [LARGE SCALE GENOMIC DNA]</scope>
    <source>
        <strain evidence="3">DSM 26542</strain>
    </source>
</reference>
<name>A0A1I3RAE4_9FLAO</name>
<gene>
    <name evidence="2" type="ORF">SAMN04487893_10796</name>
</gene>
<dbReference type="Proteomes" id="UP000243887">
    <property type="component" value="Unassembled WGS sequence"/>
</dbReference>
<proteinExistence type="predicted"/>
<keyword evidence="1" id="KW-0472">Membrane</keyword>
<protein>
    <submittedName>
        <fullName evidence="2">Uncharacterized protein</fullName>
    </submittedName>
</protein>
<accession>A0A1I3RAE4</accession>
<evidence type="ECO:0000313" key="2">
    <source>
        <dbReference type="EMBL" id="SFJ42762.1"/>
    </source>
</evidence>